<dbReference type="InterPro" id="IPR027469">
    <property type="entry name" value="Cation_efflux_TMD_sf"/>
</dbReference>
<evidence type="ECO:0000313" key="11">
    <source>
        <dbReference type="Proteomes" id="UP000652074"/>
    </source>
</evidence>
<dbReference type="InterPro" id="IPR027470">
    <property type="entry name" value="Cation_efflux_CTD"/>
</dbReference>
<feature type="transmembrane region" description="Helical" evidence="7">
    <location>
        <begin position="195"/>
        <end position="213"/>
    </location>
</feature>
<dbReference type="InterPro" id="IPR050291">
    <property type="entry name" value="CDF_Transporter"/>
</dbReference>
<dbReference type="InterPro" id="IPR036837">
    <property type="entry name" value="Cation_efflux_CTD_sf"/>
</dbReference>
<organism evidence="10 11">
    <name type="scientific">Aromatoleum petrolei</name>
    <dbReference type="NCBI Taxonomy" id="76116"/>
    <lineage>
        <taxon>Bacteria</taxon>
        <taxon>Pseudomonadati</taxon>
        <taxon>Pseudomonadota</taxon>
        <taxon>Betaproteobacteria</taxon>
        <taxon>Rhodocyclales</taxon>
        <taxon>Rhodocyclaceae</taxon>
        <taxon>Aromatoleum</taxon>
    </lineage>
</organism>
<proteinExistence type="inferred from homology"/>
<dbReference type="Proteomes" id="UP000652074">
    <property type="component" value="Unassembled WGS sequence"/>
</dbReference>
<protein>
    <submittedName>
        <fullName evidence="10">Cation diffusion facilitator family transporter</fullName>
    </submittedName>
</protein>
<evidence type="ECO:0000256" key="1">
    <source>
        <dbReference type="ARBA" id="ARBA00004141"/>
    </source>
</evidence>
<evidence type="ECO:0000256" key="3">
    <source>
        <dbReference type="ARBA" id="ARBA00022448"/>
    </source>
</evidence>
<comment type="subcellular location">
    <subcellularLocation>
        <location evidence="1">Membrane</location>
        <topology evidence="1">Multi-pass membrane protein</topology>
    </subcellularLocation>
</comment>
<dbReference type="Pfam" id="PF01545">
    <property type="entry name" value="Cation_efflux"/>
    <property type="match status" value="1"/>
</dbReference>
<feature type="domain" description="Cation efflux protein cytoplasmic" evidence="9">
    <location>
        <begin position="224"/>
        <end position="301"/>
    </location>
</feature>
<dbReference type="PANTHER" id="PTHR43840:SF15">
    <property type="entry name" value="MITOCHONDRIAL METAL TRANSPORTER 1-RELATED"/>
    <property type="match status" value="1"/>
</dbReference>
<dbReference type="NCBIfam" id="TIGR01297">
    <property type="entry name" value="CDF"/>
    <property type="match status" value="1"/>
</dbReference>
<reference evidence="10 11" key="1">
    <citation type="submission" date="2019-12" db="EMBL/GenBank/DDBJ databases">
        <title>Comparative genomics gives insights into the taxonomy of the Azoarcus-Aromatoleum group and reveals separate origins of nif in the plant-associated Azoarcus and non-plant-associated Aromatoleum sub-groups.</title>
        <authorList>
            <person name="Lafos M."/>
            <person name="Maluk M."/>
            <person name="Batista M."/>
            <person name="Junghare M."/>
            <person name="Carmona M."/>
            <person name="Faoro H."/>
            <person name="Cruz L.M."/>
            <person name="Battistoni F."/>
            <person name="De Souza E."/>
            <person name="Pedrosa F."/>
            <person name="Chen W.-M."/>
            <person name="Poole P.S."/>
            <person name="Dixon R.A."/>
            <person name="James E.K."/>
        </authorList>
    </citation>
    <scope>NUCLEOTIDE SEQUENCE [LARGE SCALE GENOMIC DNA]</scope>
    <source>
        <strain evidence="10 11">ToN1</strain>
    </source>
</reference>
<evidence type="ECO:0000256" key="4">
    <source>
        <dbReference type="ARBA" id="ARBA00022692"/>
    </source>
</evidence>
<keyword evidence="6 7" id="KW-0472">Membrane</keyword>
<evidence type="ECO:0000256" key="2">
    <source>
        <dbReference type="ARBA" id="ARBA00008114"/>
    </source>
</evidence>
<dbReference type="Pfam" id="PF16916">
    <property type="entry name" value="ZT_dimer"/>
    <property type="match status" value="1"/>
</dbReference>
<evidence type="ECO:0000259" key="8">
    <source>
        <dbReference type="Pfam" id="PF01545"/>
    </source>
</evidence>
<keyword evidence="5 7" id="KW-1133">Transmembrane helix</keyword>
<evidence type="ECO:0000256" key="7">
    <source>
        <dbReference type="SAM" id="Phobius"/>
    </source>
</evidence>
<accession>A0ABX1MQP4</accession>
<dbReference type="EMBL" id="WTVR01000025">
    <property type="protein sequence ID" value="NMF89511.1"/>
    <property type="molecule type" value="Genomic_DNA"/>
</dbReference>
<dbReference type="RefSeq" id="WP_169206885.1">
    <property type="nucleotide sequence ID" value="NZ_CP059560.1"/>
</dbReference>
<comment type="caution">
    <text evidence="10">The sequence shown here is derived from an EMBL/GenBank/DDBJ whole genome shotgun (WGS) entry which is preliminary data.</text>
</comment>
<evidence type="ECO:0000256" key="6">
    <source>
        <dbReference type="ARBA" id="ARBA00023136"/>
    </source>
</evidence>
<feature type="domain" description="Cation efflux protein transmembrane" evidence="8">
    <location>
        <begin position="27"/>
        <end position="220"/>
    </location>
</feature>
<dbReference type="InterPro" id="IPR058533">
    <property type="entry name" value="Cation_efflux_TM"/>
</dbReference>
<dbReference type="InterPro" id="IPR002524">
    <property type="entry name" value="Cation_efflux"/>
</dbReference>
<keyword evidence="3" id="KW-0813">Transport</keyword>
<gene>
    <name evidence="10" type="ORF">GPA26_13630</name>
</gene>
<comment type="similarity">
    <text evidence="2">Belongs to the cation diffusion facilitator (CDF) transporter (TC 2.A.4) family.</text>
</comment>
<name>A0ABX1MQP4_9RHOO</name>
<keyword evidence="4 7" id="KW-0812">Transmembrane</keyword>
<sequence length="392" mass="42390">MDHPTSGKSRLSAPDEARSRGIQRVALVAIATNTALSIGQIAVGLFANAFSLVADSAHTLSDLFTDLLVLMAGRRGAEPADRDHPYGHGRIETAVSLLLGLVLAGVGMGFLWSSGLRLQHMDAALPLHPAALGMALATLVAKELLFRYTLTASRQLKAPVLEANAWHARSDAASSLVVAAGIGGGLAGYPFLEPLAAAVVGFLILHMGLRLGWKAVRELIDTGLSEQDVARIRDTIRTTPGVIGLHDLRTRRMADRVLCDAHIQVDPRITVSEGHQISDTVYFRVRTAHPEVREVLVHVDAENDATMQGAGLAPLPERTEIVHTLEALFDRPLATPPRVLIHYLGDRIEAEVVLGVTDLDGIPRDELRLRIDKLLEERPHYRAITILGRIAP</sequence>
<dbReference type="Gene3D" id="3.30.70.1350">
    <property type="entry name" value="Cation efflux protein, cytoplasmic domain"/>
    <property type="match status" value="1"/>
</dbReference>
<dbReference type="SUPFAM" id="SSF160240">
    <property type="entry name" value="Cation efflux protein cytoplasmic domain-like"/>
    <property type="match status" value="1"/>
</dbReference>
<keyword evidence="11" id="KW-1185">Reference proteome</keyword>
<dbReference type="PANTHER" id="PTHR43840">
    <property type="entry name" value="MITOCHONDRIAL METAL TRANSPORTER 1-RELATED"/>
    <property type="match status" value="1"/>
</dbReference>
<dbReference type="SUPFAM" id="SSF161111">
    <property type="entry name" value="Cation efflux protein transmembrane domain-like"/>
    <property type="match status" value="1"/>
</dbReference>
<evidence type="ECO:0000259" key="9">
    <source>
        <dbReference type="Pfam" id="PF16916"/>
    </source>
</evidence>
<evidence type="ECO:0000313" key="10">
    <source>
        <dbReference type="EMBL" id="NMF89511.1"/>
    </source>
</evidence>
<feature type="transmembrane region" description="Helical" evidence="7">
    <location>
        <begin position="25"/>
        <end position="50"/>
    </location>
</feature>
<feature type="transmembrane region" description="Helical" evidence="7">
    <location>
        <begin position="94"/>
        <end position="112"/>
    </location>
</feature>
<dbReference type="Gene3D" id="1.20.1510.10">
    <property type="entry name" value="Cation efflux protein transmembrane domain"/>
    <property type="match status" value="1"/>
</dbReference>
<evidence type="ECO:0000256" key="5">
    <source>
        <dbReference type="ARBA" id="ARBA00022989"/>
    </source>
</evidence>